<evidence type="ECO:0000313" key="2">
    <source>
        <dbReference type="EMBL" id="GIZ02226.1"/>
    </source>
</evidence>
<protein>
    <submittedName>
        <fullName evidence="2">Uncharacterized protein</fullName>
    </submittedName>
</protein>
<proteinExistence type="predicted"/>
<feature type="region of interest" description="Disordered" evidence="1">
    <location>
        <begin position="1"/>
        <end position="22"/>
    </location>
</feature>
<dbReference type="EMBL" id="BPLR01018779">
    <property type="protein sequence ID" value="GIZ02226.1"/>
    <property type="molecule type" value="Genomic_DNA"/>
</dbReference>
<keyword evidence="3" id="KW-1185">Reference proteome</keyword>
<evidence type="ECO:0000256" key="1">
    <source>
        <dbReference type="SAM" id="MobiDB-lite"/>
    </source>
</evidence>
<sequence>MKTAKLPAPTSHSIDPTHTKDLTSPLFQKEGGTYLPSLTELSKRSLVKERERAANNHGIVSHCIRKSLLVDLMIALSVMSGKRPGTLYTGEVFSKICFVQRRFNDVGLESFEQQGVGAVKSPTFGDKSREDCCFRAAEKLLFFIGVPLVKKKGWTAPSKKSEVPVSSERDVIYQVLVDDEDCRKDILCSTRTIIAIEILYRFTIF</sequence>
<reference evidence="2 3" key="1">
    <citation type="submission" date="2021-06" db="EMBL/GenBank/DDBJ databases">
        <title>Caerostris extrusa draft genome.</title>
        <authorList>
            <person name="Kono N."/>
            <person name="Arakawa K."/>
        </authorList>
    </citation>
    <scope>NUCLEOTIDE SEQUENCE [LARGE SCALE GENOMIC DNA]</scope>
</reference>
<organism evidence="2 3">
    <name type="scientific">Caerostris extrusa</name>
    <name type="common">Bark spider</name>
    <name type="synonym">Caerostris bankana</name>
    <dbReference type="NCBI Taxonomy" id="172846"/>
    <lineage>
        <taxon>Eukaryota</taxon>
        <taxon>Metazoa</taxon>
        <taxon>Ecdysozoa</taxon>
        <taxon>Arthropoda</taxon>
        <taxon>Chelicerata</taxon>
        <taxon>Arachnida</taxon>
        <taxon>Araneae</taxon>
        <taxon>Araneomorphae</taxon>
        <taxon>Entelegynae</taxon>
        <taxon>Araneoidea</taxon>
        <taxon>Araneidae</taxon>
        <taxon>Caerostris</taxon>
    </lineage>
</organism>
<evidence type="ECO:0000313" key="3">
    <source>
        <dbReference type="Proteomes" id="UP001054945"/>
    </source>
</evidence>
<accession>A0AAV4Y8H1</accession>
<dbReference type="AlphaFoldDB" id="A0AAV4Y8H1"/>
<dbReference type="Proteomes" id="UP001054945">
    <property type="component" value="Unassembled WGS sequence"/>
</dbReference>
<comment type="caution">
    <text evidence="2">The sequence shown here is derived from an EMBL/GenBank/DDBJ whole genome shotgun (WGS) entry which is preliminary data.</text>
</comment>
<gene>
    <name evidence="2" type="ORF">CEXT_394731</name>
</gene>
<name>A0AAV4Y8H1_CAEEX</name>